<gene>
    <name evidence="1" type="ORF">O6H91_13G082700</name>
</gene>
<keyword evidence="2" id="KW-1185">Reference proteome</keyword>
<evidence type="ECO:0000313" key="1">
    <source>
        <dbReference type="EMBL" id="KAJ7534180.1"/>
    </source>
</evidence>
<dbReference type="Proteomes" id="UP001162992">
    <property type="component" value="Chromosome 13"/>
</dbReference>
<accession>A0ACC2BWN0</accession>
<reference evidence="2" key="1">
    <citation type="journal article" date="2024" name="Proc. Natl. Acad. Sci. U.S.A.">
        <title>Extraordinary preservation of gene collinearity over three hundred million years revealed in homosporous lycophytes.</title>
        <authorList>
            <person name="Li C."/>
            <person name="Wickell D."/>
            <person name="Kuo L.Y."/>
            <person name="Chen X."/>
            <person name="Nie B."/>
            <person name="Liao X."/>
            <person name="Peng D."/>
            <person name="Ji J."/>
            <person name="Jenkins J."/>
            <person name="Williams M."/>
            <person name="Shu S."/>
            <person name="Plott C."/>
            <person name="Barry K."/>
            <person name="Rajasekar S."/>
            <person name="Grimwood J."/>
            <person name="Han X."/>
            <person name="Sun S."/>
            <person name="Hou Z."/>
            <person name="He W."/>
            <person name="Dai G."/>
            <person name="Sun C."/>
            <person name="Schmutz J."/>
            <person name="Leebens-Mack J.H."/>
            <person name="Li F.W."/>
            <person name="Wang L."/>
        </authorList>
    </citation>
    <scope>NUCLEOTIDE SEQUENCE [LARGE SCALE GENOMIC DNA]</scope>
    <source>
        <strain evidence="2">cv. PW_Plant_1</strain>
    </source>
</reference>
<evidence type="ECO:0000313" key="2">
    <source>
        <dbReference type="Proteomes" id="UP001162992"/>
    </source>
</evidence>
<name>A0ACC2BWN0_DIPCM</name>
<organism evidence="1 2">
    <name type="scientific">Diphasiastrum complanatum</name>
    <name type="common">Issler's clubmoss</name>
    <name type="synonym">Lycopodium complanatum</name>
    <dbReference type="NCBI Taxonomy" id="34168"/>
    <lineage>
        <taxon>Eukaryota</taxon>
        <taxon>Viridiplantae</taxon>
        <taxon>Streptophyta</taxon>
        <taxon>Embryophyta</taxon>
        <taxon>Tracheophyta</taxon>
        <taxon>Lycopodiopsida</taxon>
        <taxon>Lycopodiales</taxon>
        <taxon>Lycopodiaceae</taxon>
        <taxon>Lycopodioideae</taxon>
        <taxon>Diphasiastrum</taxon>
    </lineage>
</organism>
<sequence>MAKDGRTVKVKRSLCTTILAALLLLSVALLLLLAAGLVGVPSGLSRDNASIGLRLPESSTVSMKQLDDGSKSAAPLLKIISWEPRAVIYHNFLSDKECDHLINLAKPSMVKSTVVDSLSGASKDSRVRTSSGTFLDRGHDSIISGIEKRIAQFTFIPIEQGEGLQVLHYEVGQKYEPHYDYFYDTVNTKNGGQRIATVLMYLTDVEAGGETVFPKGRADSSSIPWWNELSECAKAGLSVRPQRGDALLFWSMTPNATVDPMSLHGGCPVIRGDKWSATKWLRVEEYAVP</sequence>
<protein>
    <submittedName>
        <fullName evidence="1">Uncharacterized protein</fullName>
    </submittedName>
</protein>
<dbReference type="EMBL" id="CM055104">
    <property type="protein sequence ID" value="KAJ7534180.1"/>
    <property type="molecule type" value="Genomic_DNA"/>
</dbReference>
<proteinExistence type="predicted"/>
<comment type="caution">
    <text evidence="1">The sequence shown here is derived from an EMBL/GenBank/DDBJ whole genome shotgun (WGS) entry which is preliminary data.</text>
</comment>